<dbReference type="GO" id="GO:0009252">
    <property type="term" value="P:peptidoglycan biosynthetic process"/>
    <property type="evidence" value="ECO:0007669"/>
    <property type="project" value="TreeGrafter"/>
</dbReference>
<comment type="similarity">
    <text evidence="2">Belongs to the phosphohexose mutase family.</text>
</comment>
<dbReference type="InterPro" id="IPR005844">
    <property type="entry name" value="A-D-PHexomutase_a/b/a-I"/>
</dbReference>
<dbReference type="PANTHER" id="PTHR42946">
    <property type="entry name" value="PHOSPHOHEXOSE MUTASE"/>
    <property type="match status" value="1"/>
</dbReference>
<feature type="domain" description="Alpha-D-phosphohexomutase alpha/beta/alpha" evidence="9">
    <location>
        <begin position="263"/>
        <end position="379"/>
    </location>
</feature>
<accession>A0A223N0M0</accession>
<dbReference type="Gene3D" id="3.30.310.50">
    <property type="entry name" value="Alpha-D-phosphohexomutase, C-terminal domain"/>
    <property type="match status" value="1"/>
</dbReference>
<evidence type="ECO:0000259" key="8">
    <source>
        <dbReference type="Pfam" id="PF02879"/>
    </source>
</evidence>
<evidence type="ECO:0000313" key="11">
    <source>
        <dbReference type="Proteomes" id="UP000215148"/>
    </source>
</evidence>
<gene>
    <name evidence="10" type="ORF">CCZ37_12255</name>
</gene>
<dbReference type="Pfam" id="PF02880">
    <property type="entry name" value="PGM_PMM_III"/>
    <property type="match status" value="1"/>
</dbReference>
<dbReference type="Pfam" id="PF02878">
    <property type="entry name" value="PGM_PMM_I"/>
    <property type="match status" value="1"/>
</dbReference>
<dbReference type="InterPro" id="IPR005845">
    <property type="entry name" value="A-D-PHexomutase_a/b/a-II"/>
</dbReference>
<dbReference type="EMBL" id="CP022741">
    <property type="protein sequence ID" value="ASU23313.1"/>
    <property type="molecule type" value="Genomic_DNA"/>
</dbReference>
<proteinExistence type="inferred from homology"/>
<dbReference type="Pfam" id="PF02879">
    <property type="entry name" value="PGM_PMM_II"/>
    <property type="match status" value="1"/>
</dbReference>
<dbReference type="GO" id="GO:0008966">
    <property type="term" value="F:phosphoglucosamine mutase activity"/>
    <property type="evidence" value="ECO:0007669"/>
    <property type="project" value="TreeGrafter"/>
</dbReference>
<keyword evidence="6" id="KW-0413">Isomerase</keyword>
<dbReference type="InterPro" id="IPR036900">
    <property type="entry name" value="A-D-PHexomutase_C_sf"/>
</dbReference>
<dbReference type="KEGG" id="vqi:CCZ37_12255"/>
<organism evidence="10 11">
    <name type="scientific">Vibrio qinghaiensis</name>
    <dbReference type="NCBI Taxonomy" id="2025808"/>
    <lineage>
        <taxon>Bacteria</taxon>
        <taxon>Pseudomonadati</taxon>
        <taxon>Pseudomonadota</taxon>
        <taxon>Gammaproteobacteria</taxon>
        <taxon>Vibrionales</taxon>
        <taxon>Vibrionaceae</taxon>
        <taxon>Vibrio</taxon>
    </lineage>
</organism>
<dbReference type="SUPFAM" id="SSF53738">
    <property type="entry name" value="Phosphoglucomutase, first 3 domains"/>
    <property type="match status" value="3"/>
</dbReference>
<evidence type="ECO:0000259" key="7">
    <source>
        <dbReference type="Pfam" id="PF02878"/>
    </source>
</evidence>
<dbReference type="GO" id="GO:0006048">
    <property type="term" value="P:UDP-N-acetylglucosamine biosynthetic process"/>
    <property type="evidence" value="ECO:0007669"/>
    <property type="project" value="TreeGrafter"/>
</dbReference>
<dbReference type="RefSeq" id="WP_094500646.1">
    <property type="nucleotide sequence ID" value="NZ_CAWNHI010000001.1"/>
</dbReference>
<name>A0A223N0M0_9VIBR</name>
<evidence type="ECO:0000256" key="6">
    <source>
        <dbReference type="ARBA" id="ARBA00023235"/>
    </source>
</evidence>
<feature type="domain" description="Alpha-D-phosphohexomutase alpha/beta/alpha" evidence="8">
    <location>
        <begin position="162"/>
        <end position="258"/>
    </location>
</feature>
<dbReference type="InterPro" id="IPR050060">
    <property type="entry name" value="Phosphoglucosamine_mutase"/>
</dbReference>
<evidence type="ECO:0000259" key="9">
    <source>
        <dbReference type="Pfam" id="PF02880"/>
    </source>
</evidence>
<keyword evidence="11" id="KW-1185">Reference proteome</keyword>
<evidence type="ECO:0000256" key="1">
    <source>
        <dbReference type="ARBA" id="ARBA00001946"/>
    </source>
</evidence>
<comment type="cofactor">
    <cofactor evidence="1">
        <name>Mg(2+)</name>
        <dbReference type="ChEBI" id="CHEBI:18420"/>
    </cofactor>
</comment>
<dbReference type="GO" id="GO:0004615">
    <property type="term" value="F:phosphomannomutase activity"/>
    <property type="evidence" value="ECO:0007669"/>
    <property type="project" value="TreeGrafter"/>
</dbReference>
<evidence type="ECO:0000256" key="5">
    <source>
        <dbReference type="ARBA" id="ARBA00022842"/>
    </source>
</evidence>
<sequence length="485" mass="52758">MNLLVSADIMKESGIQFGTSGARGLVKQFVPDVCAAFAHAFISSIQPKFEFKQVAIAIDNRPSSPAMAQACIAAIESQGLEAVYYGVVPTPALAYAAMQQTIPCIMVTGSHIPFDRNGLKFYRPDGEITKADEQAILAAQVEFSLPQELPSLVVNPRAAQLYIERYTTLFESDLLAGKRIGIYEHSSAGRDLYQPLFTTLGAEVISLERSDEFVPIDTEAVSEADKAKARSWSQQYQLDAIFSTDGDGDRPLVADENGEWLRGDILGVLCAQAMNMQALAVPVSCNTVIESIPQFSHVSRTRIGSPYVIAEFAELAKQYDAISGFEANGGYLLGSDVKINGKALKALPTRDAVLPFIMLLSMAKESGITALLEALPKRYTHSDRIQNFAIEDSRAIIAFGRNEPDLLIKKLGIEADSVMSVDQTDGLRIHLASKNIVHLRPSGNAPELRCYAEACTLSDAIYLVNTVLSNVTLLNVSTRIETDDI</sequence>
<dbReference type="InterPro" id="IPR005846">
    <property type="entry name" value="A-D-PHexomutase_a/b/a-III"/>
</dbReference>
<reference evidence="10 11" key="1">
    <citation type="submission" date="2017-08" db="EMBL/GenBank/DDBJ databases">
        <title>The Vibrio qinghaiensis sp.-Q67 is a luminous bacteria isolated firstly from Qinghai lake, Qinghai province, China, which has been proved to be very sensitive to detect environmental and food pollutants. Therefore, complete genome analysis of V. qinghaiensis sp.-Q67 highlights the potential application of this strain on detection of hazards in the contaminated environments.</title>
        <authorList>
            <person name="Gong L."/>
        </authorList>
    </citation>
    <scope>NUCLEOTIDE SEQUENCE [LARGE SCALE GENOMIC DNA]</scope>
    <source>
        <strain evidence="10 11">Q67</strain>
    </source>
</reference>
<dbReference type="AlphaFoldDB" id="A0A223N0M0"/>
<keyword evidence="5" id="KW-0460">Magnesium</keyword>
<dbReference type="CDD" id="cd03088">
    <property type="entry name" value="ManB"/>
    <property type="match status" value="1"/>
</dbReference>
<dbReference type="GO" id="GO:0005829">
    <property type="term" value="C:cytosol"/>
    <property type="evidence" value="ECO:0007669"/>
    <property type="project" value="TreeGrafter"/>
</dbReference>
<keyword evidence="3" id="KW-0597">Phosphoprotein</keyword>
<evidence type="ECO:0000256" key="4">
    <source>
        <dbReference type="ARBA" id="ARBA00022723"/>
    </source>
</evidence>
<dbReference type="Gene3D" id="3.40.120.10">
    <property type="entry name" value="Alpha-D-Glucose-1,6-Bisphosphate, subunit A, domain 3"/>
    <property type="match status" value="3"/>
</dbReference>
<dbReference type="Proteomes" id="UP000215148">
    <property type="component" value="Chromosome 1"/>
</dbReference>
<protein>
    <submittedName>
        <fullName evidence="10">Phosphomannomutase</fullName>
    </submittedName>
</protein>
<dbReference type="PANTHER" id="PTHR42946:SF1">
    <property type="entry name" value="PHOSPHOGLUCOMUTASE (ALPHA-D-GLUCOSE-1,6-BISPHOSPHATE-DEPENDENT)"/>
    <property type="match status" value="1"/>
</dbReference>
<evidence type="ECO:0000313" key="10">
    <source>
        <dbReference type="EMBL" id="ASU23313.1"/>
    </source>
</evidence>
<evidence type="ECO:0000256" key="3">
    <source>
        <dbReference type="ARBA" id="ARBA00022553"/>
    </source>
</evidence>
<dbReference type="SUPFAM" id="SSF55957">
    <property type="entry name" value="Phosphoglucomutase, C-terminal domain"/>
    <property type="match status" value="1"/>
</dbReference>
<dbReference type="GO" id="GO:0046872">
    <property type="term" value="F:metal ion binding"/>
    <property type="evidence" value="ECO:0007669"/>
    <property type="project" value="UniProtKB-KW"/>
</dbReference>
<keyword evidence="4" id="KW-0479">Metal-binding</keyword>
<evidence type="ECO:0000256" key="2">
    <source>
        <dbReference type="ARBA" id="ARBA00010231"/>
    </source>
</evidence>
<feature type="domain" description="Alpha-D-phosphohexomutase alpha/beta/alpha" evidence="7">
    <location>
        <begin position="15"/>
        <end position="138"/>
    </location>
</feature>
<dbReference type="GO" id="GO:0005975">
    <property type="term" value="P:carbohydrate metabolic process"/>
    <property type="evidence" value="ECO:0007669"/>
    <property type="project" value="InterPro"/>
</dbReference>
<dbReference type="InterPro" id="IPR016055">
    <property type="entry name" value="A-D-PHexomutase_a/b/a-I/II/III"/>
</dbReference>